<protein>
    <submittedName>
        <fullName evidence="4">Cna B-type domain-containing protein</fullName>
    </submittedName>
</protein>
<gene>
    <name evidence="3" type="ORF">ikelab_04830</name>
    <name evidence="4" type="ORF">QHR29_04940</name>
</gene>
<organism evidence="3 5">
    <name type="scientific">Lactococcus garvieae</name>
    <dbReference type="NCBI Taxonomy" id="1363"/>
    <lineage>
        <taxon>Bacteria</taxon>
        <taxon>Bacillati</taxon>
        <taxon>Bacillota</taxon>
        <taxon>Bacilli</taxon>
        <taxon>Lactobacillales</taxon>
        <taxon>Streptococcaceae</taxon>
        <taxon>Lactococcus</taxon>
    </lineage>
</organism>
<dbReference type="InterPro" id="IPR013783">
    <property type="entry name" value="Ig-like_fold"/>
</dbReference>
<dbReference type="AlphaFoldDB" id="A0A6L2ZTL3"/>
<dbReference type="Gene3D" id="2.60.40.10">
    <property type="entry name" value="Immunoglobulins"/>
    <property type="match status" value="1"/>
</dbReference>
<reference evidence="4" key="2">
    <citation type="submission" date="2023-04" db="EMBL/GenBank/DDBJ databases">
        <title>Genomic analysis of Lactococcus garvieae isolates.</title>
        <authorList>
            <person name="Zhanghang C."/>
        </authorList>
    </citation>
    <scope>NUCLEOTIDE SEQUENCE</scope>
    <source>
        <strain evidence="4">ZB-1</strain>
    </source>
</reference>
<dbReference type="Proteomes" id="UP000504756">
    <property type="component" value="Unassembled WGS sequence"/>
</dbReference>
<feature type="signal peptide" evidence="2">
    <location>
        <begin position="1"/>
        <end position="32"/>
    </location>
</feature>
<dbReference type="EMBL" id="JARYTV010000003">
    <property type="protein sequence ID" value="MDH7959808.1"/>
    <property type="molecule type" value="Genomic_DNA"/>
</dbReference>
<evidence type="ECO:0000313" key="4">
    <source>
        <dbReference type="EMBL" id="MDH7959808.1"/>
    </source>
</evidence>
<sequence length="598" mass="65418">MKYNKHKSYFKIFSILFVILFSFSVSDSRAFATNSNAGEFTFRLSATQQGQPAVQAPIVYENVQIAYENIMNGVIPQNLEKTVLWNTSLAANQSVINLGGGLQIGQGVTHSSEEAKKIIPILFQSNFEIFQYLNDAGSTAINRLPSLLTNDSGQGDGQASKGLVAIISQNLIINLTDLTEDNQQISVNLDGNEAGLSFEFTDLPKTSQNQSGSYVIENNKKIAYKIKISKELLTAPGQTLRILTPPNVVINSSSVPLEKKSLIPSVIPQSYYQGLDVTGENQELLLPQVSAATAESLKKNWSDSNEYILPQSNEDFIITGDLSVTPNVTVNANFLFDDTSELTTPIVLHSFGMQDGSNVKQPTSFQVTVRVGEGPAAVNVSSSPLTSAGINFVMLDGEKNELVKGAKYVLGKKDGNKYYISSIAGWKEVEQKDLTSLNPKEYFVMSGGNVYNYGESEAIPMSVDPQNWDKDFRGLQTRNQSLLGIRGLGQGNQYFIMQVAAPKGYNKIEQPTYFTVHNDKDNPEKLNNSNSIGFASKQSYGLNGQLPGYVAGTNEFNVLSVTPSTAKLKINVTMNIILPIAVMVLVIILTGLLFIWKF</sequence>
<evidence type="ECO:0000313" key="3">
    <source>
        <dbReference type="EMBL" id="GFO51208.1"/>
    </source>
</evidence>
<dbReference type="Proteomes" id="UP001157396">
    <property type="component" value="Unassembled WGS sequence"/>
</dbReference>
<comment type="caution">
    <text evidence="3">The sequence shown here is derived from an EMBL/GenBank/DDBJ whole genome shotgun (WGS) entry which is preliminary data.</text>
</comment>
<keyword evidence="2" id="KW-0732">Signal</keyword>
<keyword evidence="1" id="KW-0812">Transmembrane</keyword>
<reference evidence="3 5" key="1">
    <citation type="submission" date="2020-06" db="EMBL/GenBank/DDBJ databases">
        <title>Draft genome sequence of Lactic acid bacteria from Okinawan-style tofu.</title>
        <authorList>
            <person name="Takara I."/>
            <person name="Ikematsu S."/>
        </authorList>
    </citation>
    <scope>NUCLEOTIDE SEQUENCE [LARGE SCALE GENOMIC DNA]</scope>
    <source>
        <strain evidence="5">lg38</strain>
        <strain evidence="3">Lg38</strain>
    </source>
</reference>
<feature type="transmembrane region" description="Helical" evidence="1">
    <location>
        <begin position="576"/>
        <end position="596"/>
    </location>
</feature>
<evidence type="ECO:0000256" key="2">
    <source>
        <dbReference type="SAM" id="SignalP"/>
    </source>
</evidence>
<evidence type="ECO:0000256" key="1">
    <source>
        <dbReference type="SAM" id="Phobius"/>
    </source>
</evidence>
<keyword evidence="1" id="KW-0472">Membrane</keyword>
<dbReference type="EMBL" id="BLXU01000002">
    <property type="protein sequence ID" value="GFO51208.1"/>
    <property type="molecule type" value="Genomic_DNA"/>
</dbReference>
<keyword evidence="1" id="KW-1133">Transmembrane helix</keyword>
<feature type="chain" id="PRO_5026921900" evidence="2">
    <location>
        <begin position="33"/>
        <end position="598"/>
    </location>
</feature>
<evidence type="ECO:0000313" key="5">
    <source>
        <dbReference type="Proteomes" id="UP000504756"/>
    </source>
</evidence>
<dbReference type="RefSeq" id="WP_023890013.1">
    <property type="nucleotide sequence ID" value="NZ_AP026069.1"/>
</dbReference>
<name>A0A6L2ZTL3_9LACT</name>
<accession>A0A6L2ZTL3</accession>
<proteinExistence type="predicted"/>